<dbReference type="InterPro" id="IPR015886">
    <property type="entry name" value="H2TH_FPG"/>
</dbReference>
<keyword evidence="3" id="KW-0479">Metal-binding</keyword>
<comment type="caution">
    <text evidence="16">The sequence shown here is derived from an EMBL/GenBank/DDBJ whole genome shotgun (WGS) entry which is preliminary data.</text>
</comment>
<evidence type="ECO:0000313" key="17">
    <source>
        <dbReference type="Proteomes" id="UP000632454"/>
    </source>
</evidence>
<keyword evidence="17" id="KW-1185">Reference proteome</keyword>
<dbReference type="Pfam" id="PF01149">
    <property type="entry name" value="Fapy_DNA_glyco"/>
    <property type="match status" value="1"/>
</dbReference>
<dbReference type="RefSeq" id="WP_188490709.1">
    <property type="nucleotide sequence ID" value="NZ_BMCS01000002.1"/>
</dbReference>
<dbReference type="EMBL" id="BMCS01000002">
    <property type="protein sequence ID" value="GGF31573.1"/>
    <property type="molecule type" value="Genomic_DNA"/>
</dbReference>
<dbReference type="Gene3D" id="1.10.8.50">
    <property type="match status" value="1"/>
</dbReference>
<evidence type="ECO:0000256" key="8">
    <source>
        <dbReference type="ARBA" id="ARBA00023125"/>
    </source>
</evidence>
<evidence type="ECO:0000256" key="2">
    <source>
        <dbReference type="ARBA" id="ARBA00012720"/>
    </source>
</evidence>
<keyword evidence="16" id="KW-0540">Nuclease</keyword>
<dbReference type="InterPro" id="IPR010979">
    <property type="entry name" value="Ribosomal_uS13-like_H2TH"/>
</dbReference>
<evidence type="ECO:0000259" key="15">
    <source>
        <dbReference type="PROSITE" id="PS51068"/>
    </source>
</evidence>
<dbReference type="InterPro" id="IPR000214">
    <property type="entry name" value="Znf_DNA_glyclase/AP_lyase"/>
</dbReference>
<dbReference type="Pfam" id="PF06831">
    <property type="entry name" value="H2TH"/>
    <property type="match status" value="1"/>
</dbReference>
<keyword evidence="4" id="KW-0227">DNA damage</keyword>
<dbReference type="InterPro" id="IPR012319">
    <property type="entry name" value="FPG_cat"/>
</dbReference>
<proteinExistence type="inferred from homology"/>
<keyword evidence="9" id="KW-0234">DNA repair</keyword>
<dbReference type="SUPFAM" id="SSF81624">
    <property type="entry name" value="N-terminal domain of MutM-like DNA repair proteins"/>
    <property type="match status" value="1"/>
</dbReference>
<protein>
    <recommendedName>
        <fullName evidence="2">DNA-(apurinic or apyrimidinic site) lyase</fullName>
        <ecNumber evidence="2">4.2.99.18</ecNumber>
    </recommendedName>
</protein>
<evidence type="ECO:0000256" key="6">
    <source>
        <dbReference type="ARBA" id="ARBA00022801"/>
    </source>
</evidence>
<dbReference type="PANTHER" id="PTHR42697">
    <property type="entry name" value="ENDONUCLEASE 8"/>
    <property type="match status" value="1"/>
</dbReference>
<sequence>MPEGDSVYQAAARVRKAFEGKVIEYCQFRVPRFATVDLSGRTVESVRSVGKHHLIDVGDDLSIHTHLKMEGAWHVHPIGTKWRRPAFHARLVLRTDTHEAVAFEMGICEMVEDADGALAYIGPDLLGPTWDTDVAVANLLRDPDRPIGLALLDQHLMAGVGNVFRCEACFLRGVDPRRKVADVDVPAMVDLCHRLLQANRSRIRTTTGVNVNGKRYYVYGRGRKPCFRCGTPISRDFLGEGDSEERVLYHCTRCQT</sequence>
<keyword evidence="12" id="KW-0326">Glycosidase</keyword>
<dbReference type="Gene3D" id="3.20.190.10">
    <property type="entry name" value="MutM-like, N-terminal"/>
    <property type="match status" value="1"/>
</dbReference>
<gene>
    <name evidence="16" type="ORF">GCM10007298_29260</name>
</gene>
<dbReference type="Proteomes" id="UP000632454">
    <property type="component" value="Unassembled WGS sequence"/>
</dbReference>
<feature type="domain" description="FPG-type" evidence="14">
    <location>
        <begin position="217"/>
        <end position="256"/>
    </location>
</feature>
<dbReference type="SMART" id="SM00898">
    <property type="entry name" value="Fapy_DNA_glyco"/>
    <property type="match status" value="1"/>
</dbReference>
<evidence type="ECO:0000256" key="10">
    <source>
        <dbReference type="ARBA" id="ARBA00023239"/>
    </source>
</evidence>
<dbReference type="PROSITE" id="PS51068">
    <property type="entry name" value="FPG_CAT"/>
    <property type="match status" value="1"/>
</dbReference>
<dbReference type="PROSITE" id="PS51066">
    <property type="entry name" value="ZF_FPG_2"/>
    <property type="match status" value="1"/>
</dbReference>
<keyword evidence="10" id="KW-0456">Lyase</keyword>
<keyword evidence="8" id="KW-0238">DNA-binding</keyword>
<organism evidence="16 17">
    <name type="scientific">Williamsia phyllosphaerae</name>
    <dbReference type="NCBI Taxonomy" id="885042"/>
    <lineage>
        <taxon>Bacteria</taxon>
        <taxon>Bacillati</taxon>
        <taxon>Actinomycetota</taxon>
        <taxon>Actinomycetes</taxon>
        <taxon>Mycobacteriales</taxon>
        <taxon>Nocardiaceae</taxon>
        <taxon>Williamsia</taxon>
    </lineage>
</organism>
<keyword evidence="7" id="KW-0862">Zinc</keyword>
<evidence type="ECO:0000256" key="9">
    <source>
        <dbReference type="ARBA" id="ARBA00023204"/>
    </source>
</evidence>
<dbReference type="SMART" id="SM01232">
    <property type="entry name" value="H2TH"/>
    <property type="match status" value="1"/>
</dbReference>
<evidence type="ECO:0000256" key="3">
    <source>
        <dbReference type="ARBA" id="ARBA00022723"/>
    </source>
</evidence>
<evidence type="ECO:0000256" key="11">
    <source>
        <dbReference type="ARBA" id="ARBA00023268"/>
    </source>
</evidence>
<dbReference type="SUPFAM" id="SSF57716">
    <property type="entry name" value="Glucocorticoid receptor-like (DNA-binding domain)"/>
    <property type="match status" value="1"/>
</dbReference>
<evidence type="ECO:0000256" key="5">
    <source>
        <dbReference type="ARBA" id="ARBA00022771"/>
    </source>
</evidence>
<dbReference type="SUPFAM" id="SSF46946">
    <property type="entry name" value="S13-like H2TH domain"/>
    <property type="match status" value="1"/>
</dbReference>
<keyword evidence="11" id="KW-0511">Multifunctional enzyme</keyword>
<name>A0ABQ1UZC4_9NOCA</name>
<accession>A0ABQ1UZC4</accession>
<dbReference type="CDD" id="cd08971">
    <property type="entry name" value="AcNei2_N"/>
    <property type="match status" value="1"/>
</dbReference>
<dbReference type="GO" id="GO:0004519">
    <property type="term" value="F:endonuclease activity"/>
    <property type="evidence" value="ECO:0007669"/>
    <property type="project" value="UniProtKB-KW"/>
</dbReference>
<dbReference type="PANTHER" id="PTHR42697:SF1">
    <property type="entry name" value="ENDONUCLEASE 8"/>
    <property type="match status" value="1"/>
</dbReference>
<dbReference type="InterPro" id="IPR035937">
    <property type="entry name" value="FPG_N"/>
</dbReference>
<evidence type="ECO:0000256" key="1">
    <source>
        <dbReference type="ARBA" id="ARBA00009409"/>
    </source>
</evidence>
<keyword evidence="5 13" id="KW-0863">Zinc-finger</keyword>
<dbReference type="EC" id="4.2.99.18" evidence="2"/>
<keyword evidence="6" id="KW-0378">Hydrolase</keyword>
<reference evidence="17" key="1">
    <citation type="journal article" date="2019" name="Int. J. Syst. Evol. Microbiol.">
        <title>The Global Catalogue of Microorganisms (GCM) 10K type strain sequencing project: providing services to taxonomists for standard genome sequencing and annotation.</title>
        <authorList>
            <consortium name="The Broad Institute Genomics Platform"/>
            <consortium name="The Broad Institute Genome Sequencing Center for Infectious Disease"/>
            <person name="Wu L."/>
            <person name="Ma J."/>
        </authorList>
    </citation>
    <scope>NUCLEOTIDE SEQUENCE [LARGE SCALE GENOMIC DNA]</scope>
    <source>
        <strain evidence="17">CCM 7855</strain>
    </source>
</reference>
<evidence type="ECO:0000256" key="4">
    <source>
        <dbReference type="ARBA" id="ARBA00022763"/>
    </source>
</evidence>
<feature type="domain" description="Formamidopyrimidine-DNA glycosylase catalytic" evidence="15">
    <location>
        <begin position="2"/>
        <end position="127"/>
    </location>
</feature>
<evidence type="ECO:0000313" key="16">
    <source>
        <dbReference type="EMBL" id="GGF31573.1"/>
    </source>
</evidence>
<evidence type="ECO:0000256" key="12">
    <source>
        <dbReference type="ARBA" id="ARBA00023295"/>
    </source>
</evidence>
<dbReference type="InterPro" id="IPR044090">
    <property type="entry name" value="Nei2_N"/>
</dbReference>
<evidence type="ECO:0000256" key="13">
    <source>
        <dbReference type="PROSITE-ProRule" id="PRU00391"/>
    </source>
</evidence>
<comment type="similarity">
    <text evidence="1">Belongs to the FPG family.</text>
</comment>
<evidence type="ECO:0000256" key="7">
    <source>
        <dbReference type="ARBA" id="ARBA00022833"/>
    </source>
</evidence>
<keyword evidence="16" id="KW-0255">Endonuclease</keyword>
<evidence type="ECO:0000259" key="14">
    <source>
        <dbReference type="PROSITE" id="PS51066"/>
    </source>
</evidence>